<dbReference type="HOGENOM" id="CLU_3100361_0_0_0"/>
<dbReference type="KEGG" id="lfi:LFML04_0597"/>
<proteinExistence type="predicted"/>
<dbReference type="AlphaFoldDB" id="J9ZAG6"/>
<keyword evidence="1" id="KW-1133">Transmembrane helix</keyword>
<dbReference type="Proteomes" id="UP000006177">
    <property type="component" value="Chromosome"/>
</dbReference>
<dbReference type="EMBL" id="CP002919">
    <property type="protein sequence ID" value="AFS52833.1"/>
    <property type="molecule type" value="Genomic_DNA"/>
</dbReference>
<accession>J9ZAG6</accession>
<evidence type="ECO:0000313" key="2">
    <source>
        <dbReference type="EMBL" id="AFS52833.1"/>
    </source>
</evidence>
<keyword evidence="1" id="KW-0812">Transmembrane</keyword>
<evidence type="ECO:0000313" key="3">
    <source>
        <dbReference type="Proteomes" id="UP000006177"/>
    </source>
</evidence>
<keyword evidence="1" id="KW-0472">Membrane</keyword>
<feature type="transmembrane region" description="Helical" evidence="1">
    <location>
        <begin position="12"/>
        <end position="32"/>
    </location>
</feature>
<gene>
    <name evidence="2" type="ordered locus">LFML04_0597</name>
</gene>
<evidence type="ECO:0000256" key="1">
    <source>
        <dbReference type="SAM" id="Phobius"/>
    </source>
</evidence>
<dbReference type="STRING" id="1048260.LFML04_0597"/>
<sequence>MKIAAFYAKSFLGGVILGLKLVFFPIFIVSLLKNLSDGFSGPGVSGPGFKH</sequence>
<name>J9ZAG6_LEPFM</name>
<protein>
    <submittedName>
        <fullName evidence="2">Uncharacterized protein</fullName>
    </submittedName>
</protein>
<reference evidence="2 3" key="1">
    <citation type="journal article" date="2011" name="J. Microbiol.">
        <title>Complete genome of Leptospirillum ferriphilum ML-04 provides insight into its physiology and environmental adaptation.</title>
        <authorList>
            <person name="Mi S."/>
            <person name="Song J."/>
            <person name="Lin J."/>
            <person name="Che Y."/>
            <person name="Zheng H."/>
            <person name="Lin J."/>
        </authorList>
    </citation>
    <scope>NUCLEOTIDE SEQUENCE [LARGE SCALE GENOMIC DNA]</scope>
    <source>
        <strain evidence="2 3">ML-04</strain>
    </source>
</reference>
<organism evidence="2 3">
    <name type="scientific">Leptospirillum ferriphilum (strain ML-04)</name>
    <dbReference type="NCBI Taxonomy" id="1048260"/>
    <lineage>
        <taxon>Bacteria</taxon>
        <taxon>Pseudomonadati</taxon>
        <taxon>Nitrospirota</taxon>
        <taxon>Nitrospiria</taxon>
        <taxon>Nitrospirales</taxon>
        <taxon>Nitrospiraceae</taxon>
        <taxon>Leptospirillum</taxon>
    </lineage>
</organism>